<comment type="caution">
    <text evidence="1">The sequence shown here is derived from an EMBL/GenBank/DDBJ whole genome shotgun (WGS) entry which is preliminary data.</text>
</comment>
<dbReference type="RefSeq" id="WP_234939669.1">
    <property type="nucleotide sequence ID" value="NZ_JAGILA010000009.1"/>
</dbReference>
<evidence type="ECO:0000313" key="1">
    <source>
        <dbReference type="EMBL" id="MBP2238827.1"/>
    </source>
</evidence>
<organism evidence="1 2">
    <name type="scientific">Sinorhizobium kostiense</name>
    <dbReference type="NCBI Taxonomy" id="76747"/>
    <lineage>
        <taxon>Bacteria</taxon>
        <taxon>Pseudomonadati</taxon>
        <taxon>Pseudomonadota</taxon>
        <taxon>Alphaproteobacteria</taxon>
        <taxon>Hyphomicrobiales</taxon>
        <taxon>Rhizobiaceae</taxon>
        <taxon>Sinorhizobium/Ensifer group</taxon>
        <taxon>Sinorhizobium</taxon>
    </lineage>
</organism>
<name>A0ABS4R7G0_9HYPH</name>
<gene>
    <name evidence="1" type="ORF">J2Z31_005368</name>
</gene>
<keyword evidence="2" id="KW-1185">Reference proteome</keyword>
<dbReference type="Proteomes" id="UP000730739">
    <property type="component" value="Unassembled WGS sequence"/>
</dbReference>
<evidence type="ECO:0000313" key="2">
    <source>
        <dbReference type="Proteomes" id="UP000730739"/>
    </source>
</evidence>
<accession>A0ABS4R7G0</accession>
<sequence length="124" mass="13235">MFAAAALRRFLCLLALLGVVLGPVSVSTAASAMVLSSDMQMEAMPGMEHSDDMSGCPEQQPVQKNECGHKCPLALICSSTILAHDEKAGGWRVDLSSRELSHLILQENRLPSALVEPPARPPKA</sequence>
<protein>
    <recommendedName>
        <fullName evidence="3">Transmembrane protein</fullName>
    </recommendedName>
</protein>
<proteinExistence type="predicted"/>
<reference evidence="1 2" key="1">
    <citation type="submission" date="2021-03" db="EMBL/GenBank/DDBJ databases">
        <title>Genomic Encyclopedia of Type Strains, Phase IV (KMG-IV): sequencing the most valuable type-strain genomes for metagenomic binning, comparative biology and taxonomic classification.</title>
        <authorList>
            <person name="Goeker M."/>
        </authorList>
    </citation>
    <scope>NUCLEOTIDE SEQUENCE [LARGE SCALE GENOMIC DNA]</scope>
    <source>
        <strain evidence="1 2">DSM 13372</strain>
    </source>
</reference>
<evidence type="ECO:0008006" key="3">
    <source>
        <dbReference type="Google" id="ProtNLM"/>
    </source>
</evidence>
<dbReference type="EMBL" id="JAGILA010000009">
    <property type="protein sequence ID" value="MBP2238827.1"/>
    <property type="molecule type" value="Genomic_DNA"/>
</dbReference>